<sequence length="72" mass="8133">MSQYKIEEKIEYAPDGTVISRQWEIYHQDGRLAEGGIDSKEKAQIKMEVLELNDALKITAIPLNDSKPKSNG</sequence>
<proteinExistence type="predicted"/>
<dbReference type="RefSeq" id="WP_032417543.1">
    <property type="nucleotide sequence ID" value="NZ_CABGZD010000002.1"/>
</dbReference>
<gene>
    <name evidence="1" type="ORF">H8L09_19745</name>
</gene>
<name>A0A8H9ZPX8_9ENTR</name>
<dbReference type="Proteomes" id="UP000646540">
    <property type="component" value="Unassembled WGS sequence"/>
</dbReference>
<protein>
    <submittedName>
        <fullName evidence="1">Uncharacterized protein</fullName>
    </submittedName>
</protein>
<dbReference type="AlphaFoldDB" id="A0A8H9ZPX8"/>
<dbReference type="GeneID" id="64309915"/>
<evidence type="ECO:0000313" key="1">
    <source>
        <dbReference type="EMBL" id="MBC5047589.1"/>
    </source>
</evidence>
<comment type="caution">
    <text evidence="1">The sequence shown here is derived from an EMBL/GenBank/DDBJ whole genome shotgun (WGS) entry which is preliminary data.</text>
</comment>
<dbReference type="EMBL" id="JACNQW010000013">
    <property type="protein sequence ID" value="MBC5047589.1"/>
    <property type="molecule type" value="Genomic_DNA"/>
</dbReference>
<organism evidence="1 2">
    <name type="scientific">Klebsiella quasipneumoniae</name>
    <dbReference type="NCBI Taxonomy" id="1463165"/>
    <lineage>
        <taxon>Bacteria</taxon>
        <taxon>Pseudomonadati</taxon>
        <taxon>Pseudomonadota</taxon>
        <taxon>Gammaproteobacteria</taxon>
        <taxon>Enterobacterales</taxon>
        <taxon>Enterobacteriaceae</taxon>
        <taxon>Klebsiella/Raoultella group</taxon>
        <taxon>Klebsiella</taxon>
        <taxon>Klebsiella pneumoniae complex</taxon>
    </lineage>
</organism>
<evidence type="ECO:0000313" key="2">
    <source>
        <dbReference type="Proteomes" id="UP000646540"/>
    </source>
</evidence>
<accession>A0A8H9ZPX8</accession>
<reference evidence="1" key="1">
    <citation type="submission" date="2020-08" db="EMBL/GenBank/DDBJ databases">
        <title>Genomic evolution and epidemiology of Klebsiella pneumoniae from a major hospital in Beijing, China, over a fifteen-year period: dissemination of known and novel high-risk clones.</title>
        <authorList>
            <person name="Palmieri M."/>
        </authorList>
    </citation>
    <scope>NUCLEOTIDE SEQUENCE</scope>
    <source>
        <strain evidence="1">K7050</strain>
    </source>
</reference>